<dbReference type="InterPro" id="IPR025948">
    <property type="entry name" value="HTH-like_dom"/>
</dbReference>
<proteinExistence type="predicted"/>
<dbReference type="PANTHER" id="PTHR46889">
    <property type="entry name" value="TRANSPOSASE INSF FOR INSERTION SEQUENCE IS3B-RELATED"/>
    <property type="match status" value="1"/>
</dbReference>
<dbReference type="Pfam" id="PF13276">
    <property type="entry name" value="HTH_21"/>
    <property type="match status" value="1"/>
</dbReference>
<dbReference type="InterPro" id="IPR048020">
    <property type="entry name" value="Transpos_IS3"/>
</dbReference>
<organism evidence="2 3">
    <name type="scientific">Dyadobacter flavalbus</name>
    <dbReference type="NCBI Taxonomy" id="2579942"/>
    <lineage>
        <taxon>Bacteria</taxon>
        <taxon>Pseudomonadati</taxon>
        <taxon>Bacteroidota</taxon>
        <taxon>Cytophagia</taxon>
        <taxon>Cytophagales</taxon>
        <taxon>Spirosomataceae</taxon>
        <taxon>Dyadobacter</taxon>
    </lineage>
</organism>
<dbReference type="InterPro" id="IPR050900">
    <property type="entry name" value="Transposase_IS3/IS150/IS904"/>
</dbReference>
<protein>
    <submittedName>
        <fullName evidence="2">IS3 family transposase</fullName>
    </submittedName>
</protein>
<dbReference type="PROSITE" id="PS50994">
    <property type="entry name" value="INTEGRASE"/>
    <property type="match status" value="1"/>
</dbReference>
<dbReference type="InterPro" id="IPR012337">
    <property type="entry name" value="RNaseH-like_sf"/>
</dbReference>
<reference evidence="2 3" key="1">
    <citation type="submission" date="2019-05" db="EMBL/GenBank/DDBJ databases">
        <authorList>
            <person name="Qu J.-H."/>
        </authorList>
    </citation>
    <scope>NUCLEOTIDE SEQUENCE [LARGE SCALE GENOMIC DNA]</scope>
    <source>
        <strain evidence="2 3">NS28</strain>
    </source>
</reference>
<sequence>MNRIIKILGVAKSSIYYQSRPYPKRKKIVKKCLSDTVKAHIRSISTKKSTYGTPRVRAILKRDYGVTLSKYMVHRFMKEEDLLLKRFRTRGNSRTHTGKIAVDKSNTRWASDITSIKCWNGQKLRLAFVIDCCDRSIISWKAGLHIQGCDIEIMVQDAIFERFGESLPPKGQLQLLHDNGSEYIEKNLRKSLKKWNIQDCNTPTYSPQSNGMCEALNGTFKRDYVFENCLDNPRVVMAQIQSWVDEYNNFAPHSALKMKTPKEYFNFQIAA</sequence>
<dbReference type="AlphaFoldDB" id="A0A5M8QTH2"/>
<dbReference type="GO" id="GO:0003676">
    <property type="term" value="F:nucleic acid binding"/>
    <property type="evidence" value="ECO:0007669"/>
    <property type="project" value="InterPro"/>
</dbReference>
<dbReference type="PANTHER" id="PTHR46889:SF5">
    <property type="entry name" value="INTEGRASE PROTEIN"/>
    <property type="match status" value="1"/>
</dbReference>
<evidence type="ECO:0000313" key="3">
    <source>
        <dbReference type="Proteomes" id="UP000323994"/>
    </source>
</evidence>
<dbReference type="InterPro" id="IPR036397">
    <property type="entry name" value="RNaseH_sf"/>
</dbReference>
<evidence type="ECO:0000259" key="1">
    <source>
        <dbReference type="PROSITE" id="PS50994"/>
    </source>
</evidence>
<dbReference type="GO" id="GO:0015074">
    <property type="term" value="P:DNA integration"/>
    <property type="evidence" value="ECO:0007669"/>
    <property type="project" value="InterPro"/>
</dbReference>
<dbReference type="InterPro" id="IPR001584">
    <property type="entry name" value="Integrase_cat-core"/>
</dbReference>
<dbReference type="NCBIfam" id="NF033516">
    <property type="entry name" value="transpos_IS3"/>
    <property type="match status" value="1"/>
</dbReference>
<dbReference type="Proteomes" id="UP000323994">
    <property type="component" value="Unassembled WGS sequence"/>
</dbReference>
<dbReference type="EMBL" id="VBSN01000037">
    <property type="protein sequence ID" value="KAA6439565.1"/>
    <property type="molecule type" value="Genomic_DNA"/>
</dbReference>
<name>A0A5M8QTH2_9BACT</name>
<dbReference type="SUPFAM" id="SSF53098">
    <property type="entry name" value="Ribonuclease H-like"/>
    <property type="match status" value="1"/>
</dbReference>
<evidence type="ECO:0000313" key="2">
    <source>
        <dbReference type="EMBL" id="KAA6439565.1"/>
    </source>
</evidence>
<feature type="domain" description="Integrase catalytic" evidence="1">
    <location>
        <begin position="100"/>
        <end position="269"/>
    </location>
</feature>
<gene>
    <name evidence="2" type="ORF">FEM33_11835</name>
</gene>
<dbReference type="OrthoDB" id="930609at2"/>
<comment type="caution">
    <text evidence="2">The sequence shown here is derived from an EMBL/GenBank/DDBJ whole genome shotgun (WGS) entry which is preliminary data.</text>
</comment>
<accession>A0A5M8QTH2</accession>
<dbReference type="Pfam" id="PF00665">
    <property type="entry name" value="rve"/>
    <property type="match status" value="1"/>
</dbReference>
<dbReference type="RefSeq" id="WP_139012232.1">
    <property type="nucleotide sequence ID" value="NZ_VBSN01000037.1"/>
</dbReference>
<dbReference type="Gene3D" id="3.30.420.10">
    <property type="entry name" value="Ribonuclease H-like superfamily/Ribonuclease H"/>
    <property type="match status" value="1"/>
</dbReference>
<keyword evidence="3" id="KW-1185">Reference proteome</keyword>